<evidence type="ECO:0000313" key="1">
    <source>
        <dbReference type="EMBL" id="GAA0678788.1"/>
    </source>
</evidence>
<dbReference type="Proteomes" id="UP001500420">
    <property type="component" value="Unassembled WGS sequence"/>
</dbReference>
<gene>
    <name evidence="1" type="ORF">GCM10009020_28950</name>
</gene>
<protein>
    <submittedName>
        <fullName evidence="1">Uncharacterized protein</fullName>
    </submittedName>
</protein>
<name>A0AAV3TD16_9EURY</name>
<evidence type="ECO:0000313" key="2">
    <source>
        <dbReference type="Proteomes" id="UP001500420"/>
    </source>
</evidence>
<dbReference type="AlphaFoldDB" id="A0AAV3TD16"/>
<sequence length="101" mass="11878">MSTSVPRSVRMESQRADPNTRFNAGQRRAIREAICYCRTVGAQLADYGRLLDRIEDELVLTKRDRHQLQAVLNRYGQEYLTSEERRINSWTKSVLWDAHRP</sequence>
<accession>A0AAV3TD16</accession>
<keyword evidence="2" id="KW-1185">Reference proteome</keyword>
<organism evidence="1 2">
    <name type="scientific">Natronoarchaeum mannanilyticum</name>
    <dbReference type="NCBI Taxonomy" id="926360"/>
    <lineage>
        <taxon>Archaea</taxon>
        <taxon>Methanobacteriati</taxon>
        <taxon>Methanobacteriota</taxon>
        <taxon>Stenosarchaea group</taxon>
        <taxon>Halobacteria</taxon>
        <taxon>Halobacteriales</taxon>
        <taxon>Natronoarchaeaceae</taxon>
    </lineage>
</organism>
<reference evidence="1 2" key="1">
    <citation type="journal article" date="2019" name="Int. J. Syst. Evol. Microbiol.">
        <title>The Global Catalogue of Microorganisms (GCM) 10K type strain sequencing project: providing services to taxonomists for standard genome sequencing and annotation.</title>
        <authorList>
            <consortium name="The Broad Institute Genomics Platform"/>
            <consortium name="The Broad Institute Genome Sequencing Center for Infectious Disease"/>
            <person name="Wu L."/>
            <person name="Ma J."/>
        </authorList>
    </citation>
    <scope>NUCLEOTIDE SEQUENCE [LARGE SCALE GENOMIC DNA]</scope>
    <source>
        <strain evidence="1 2">JCM 16328</strain>
    </source>
</reference>
<dbReference type="EMBL" id="BAAADV010000007">
    <property type="protein sequence ID" value="GAA0678788.1"/>
    <property type="molecule type" value="Genomic_DNA"/>
</dbReference>
<comment type="caution">
    <text evidence="1">The sequence shown here is derived from an EMBL/GenBank/DDBJ whole genome shotgun (WGS) entry which is preliminary data.</text>
</comment>
<proteinExistence type="predicted"/>